<evidence type="ECO:0008006" key="3">
    <source>
        <dbReference type="Google" id="ProtNLM"/>
    </source>
</evidence>
<dbReference type="InterPro" id="IPR011990">
    <property type="entry name" value="TPR-like_helical_dom_sf"/>
</dbReference>
<protein>
    <recommendedName>
        <fullName evidence="3">Tetratricopeptide repeat protein</fullName>
    </recommendedName>
</protein>
<evidence type="ECO:0000313" key="1">
    <source>
        <dbReference type="EMBL" id="UGS38681.1"/>
    </source>
</evidence>
<keyword evidence="2" id="KW-1185">Reference proteome</keyword>
<proteinExistence type="predicted"/>
<sequence>MSIPAIEDTVAEFDRLSRETRDVDRLLEGLREVFRAKRELKTGVGVADGIGPAGFRVLSSAAIPLSDRKRIAEALQHVLGDSGSYSIVIDRKMRALDREASYGKHADPFLVHELETLRQRLWLHELCASTTDTAQLWQLDDALKEADDDESRLVVLRRLLDLHPNTRTLNALGAAYRRTGQLDAAQLVLTASVQLDGAVASNVAAHTALVALDRRRGDTASLQRAHRNGRKLVEARPDDSYCLAALAGVEISLEHPIEAEQLLARATALEPTLHVVTSHMRDLVALYQRLGRFEDADRLRRLLAAS</sequence>
<gene>
    <name evidence="1" type="ORF">DSM104329_05111</name>
</gene>
<accession>A0A9E6Y2J1</accession>
<dbReference type="KEGG" id="sbae:DSM104329_05111"/>
<dbReference type="Gene3D" id="1.25.40.10">
    <property type="entry name" value="Tetratricopeptide repeat domain"/>
    <property type="match status" value="1"/>
</dbReference>
<dbReference type="RefSeq" id="WP_259312698.1">
    <property type="nucleotide sequence ID" value="NZ_CP087164.1"/>
</dbReference>
<name>A0A9E6Y2J1_9ACTN</name>
<dbReference type="AlphaFoldDB" id="A0A9E6Y2J1"/>
<dbReference type="SUPFAM" id="SSF48452">
    <property type="entry name" value="TPR-like"/>
    <property type="match status" value="1"/>
</dbReference>
<dbReference type="EMBL" id="CP087164">
    <property type="protein sequence ID" value="UGS38681.1"/>
    <property type="molecule type" value="Genomic_DNA"/>
</dbReference>
<evidence type="ECO:0000313" key="2">
    <source>
        <dbReference type="Proteomes" id="UP001162834"/>
    </source>
</evidence>
<organism evidence="1 2">
    <name type="scientific">Capillimicrobium parvum</name>
    <dbReference type="NCBI Taxonomy" id="2884022"/>
    <lineage>
        <taxon>Bacteria</taxon>
        <taxon>Bacillati</taxon>
        <taxon>Actinomycetota</taxon>
        <taxon>Thermoleophilia</taxon>
        <taxon>Solirubrobacterales</taxon>
        <taxon>Capillimicrobiaceae</taxon>
        <taxon>Capillimicrobium</taxon>
    </lineage>
</organism>
<dbReference type="Proteomes" id="UP001162834">
    <property type="component" value="Chromosome"/>
</dbReference>
<reference evidence="1" key="1">
    <citation type="journal article" date="2022" name="Int. J. Syst. Evol. Microbiol.">
        <title>Pseudomonas aegrilactucae sp. nov. and Pseudomonas morbosilactucae sp. nov., pathogens causing bacterial rot of lettuce in Japan.</title>
        <authorList>
            <person name="Sawada H."/>
            <person name="Fujikawa T."/>
            <person name="Satou M."/>
        </authorList>
    </citation>
    <scope>NUCLEOTIDE SEQUENCE</scope>
    <source>
        <strain evidence="1">0166_1</strain>
    </source>
</reference>